<evidence type="ECO:0000313" key="1">
    <source>
        <dbReference type="EMBL" id="OOV84629.1"/>
    </source>
</evidence>
<accession>A0A1T1H423</accession>
<dbReference type="AlphaFoldDB" id="A0A1T1H423"/>
<evidence type="ECO:0000313" key="2">
    <source>
        <dbReference type="Proteomes" id="UP000191160"/>
    </source>
</evidence>
<proteinExistence type="predicted"/>
<reference evidence="1 2" key="1">
    <citation type="submission" date="2017-02" db="EMBL/GenBank/DDBJ databases">
        <title>Acinetobacter sp. ANC 4945, whole genome shotgun sequencing project.</title>
        <authorList>
            <person name="Radolfova-Krizova L."/>
            <person name="Al Atrouni A."/>
            <person name="Nemec A."/>
        </authorList>
    </citation>
    <scope>NUCLEOTIDE SEQUENCE [LARGE SCALE GENOMIC DNA]</scope>
    <source>
        <strain evidence="1 2">ANC 4945</strain>
    </source>
</reference>
<keyword evidence="2" id="KW-1185">Reference proteome</keyword>
<dbReference type="Proteomes" id="UP000191160">
    <property type="component" value="Unassembled WGS sequence"/>
</dbReference>
<name>A0A1T1H423_9GAMM</name>
<dbReference type="EMBL" id="MVKX01000003">
    <property type="protein sequence ID" value="OOV84629.1"/>
    <property type="molecule type" value="Genomic_DNA"/>
</dbReference>
<protein>
    <submittedName>
        <fullName evidence="1">Uncharacterized protein</fullName>
    </submittedName>
</protein>
<sequence>MMNFVSVFRLLFIVLISSPVYAEEEKIAYLYEKNKQSIFLGGCNRGVFPFNSTDFSKIKDLTLKYKLEKNHRNHQETTSFNFLIENKEITMYGGGDEVVSKLCNMEKSREIKINYYKIEESKRIYYYIDEI</sequence>
<organism evidence="1 2">
    <name type="scientific">Acinetobacter amyesii</name>
    <dbReference type="NCBI Taxonomy" id="2942470"/>
    <lineage>
        <taxon>Bacteria</taxon>
        <taxon>Pseudomonadati</taxon>
        <taxon>Pseudomonadota</taxon>
        <taxon>Gammaproteobacteria</taxon>
        <taxon>Moraxellales</taxon>
        <taxon>Moraxellaceae</taxon>
        <taxon>Acinetobacter</taxon>
    </lineage>
</organism>
<gene>
    <name evidence="1" type="ORF">B1202_06630</name>
</gene>
<comment type="caution">
    <text evidence="1">The sequence shown here is derived from an EMBL/GenBank/DDBJ whole genome shotgun (WGS) entry which is preliminary data.</text>
</comment>